<accession>A0AAE0JZ62</accession>
<evidence type="ECO:0000313" key="1">
    <source>
        <dbReference type="EMBL" id="KAK3366710.1"/>
    </source>
</evidence>
<keyword evidence="2" id="KW-1185">Reference proteome</keyword>
<organism evidence="1 2">
    <name type="scientific">Lasiosphaeria ovina</name>
    <dbReference type="NCBI Taxonomy" id="92902"/>
    <lineage>
        <taxon>Eukaryota</taxon>
        <taxon>Fungi</taxon>
        <taxon>Dikarya</taxon>
        <taxon>Ascomycota</taxon>
        <taxon>Pezizomycotina</taxon>
        <taxon>Sordariomycetes</taxon>
        <taxon>Sordariomycetidae</taxon>
        <taxon>Sordariales</taxon>
        <taxon>Lasiosphaeriaceae</taxon>
        <taxon>Lasiosphaeria</taxon>
    </lineage>
</organism>
<comment type="caution">
    <text evidence="1">The sequence shown here is derived from an EMBL/GenBank/DDBJ whole genome shotgun (WGS) entry which is preliminary data.</text>
</comment>
<dbReference type="AlphaFoldDB" id="A0AAE0JZ62"/>
<reference evidence="1" key="2">
    <citation type="submission" date="2023-06" db="EMBL/GenBank/DDBJ databases">
        <authorList>
            <consortium name="Lawrence Berkeley National Laboratory"/>
            <person name="Haridas S."/>
            <person name="Hensen N."/>
            <person name="Bonometti L."/>
            <person name="Westerberg I."/>
            <person name="Brannstrom I.O."/>
            <person name="Guillou S."/>
            <person name="Cros-Aarteil S."/>
            <person name="Calhoun S."/>
            <person name="Kuo A."/>
            <person name="Mondo S."/>
            <person name="Pangilinan J."/>
            <person name="Riley R."/>
            <person name="Labutti K."/>
            <person name="Andreopoulos B."/>
            <person name="Lipzen A."/>
            <person name="Chen C."/>
            <person name="Yanf M."/>
            <person name="Daum C."/>
            <person name="Ng V."/>
            <person name="Clum A."/>
            <person name="Steindorff A."/>
            <person name="Ohm R."/>
            <person name="Martin F."/>
            <person name="Silar P."/>
            <person name="Natvig D."/>
            <person name="Lalanne C."/>
            <person name="Gautier V."/>
            <person name="Ament-Velasquez S.L."/>
            <person name="Kruys A."/>
            <person name="Hutchinson M.I."/>
            <person name="Powell A.J."/>
            <person name="Barry K."/>
            <person name="Miller A.N."/>
            <person name="Grigoriev I.V."/>
            <person name="Debuchy R."/>
            <person name="Gladieux P."/>
            <person name="Thoren M.H."/>
            <person name="Johannesson H."/>
        </authorList>
    </citation>
    <scope>NUCLEOTIDE SEQUENCE</scope>
    <source>
        <strain evidence="1">CBS 958.72</strain>
    </source>
</reference>
<gene>
    <name evidence="1" type="ORF">B0T24DRAFT_596617</name>
</gene>
<evidence type="ECO:0000313" key="2">
    <source>
        <dbReference type="Proteomes" id="UP001287356"/>
    </source>
</evidence>
<dbReference type="EMBL" id="JAULSN010000007">
    <property type="protein sequence ID" value="KAK3366710.1"/>
    <property type="molecule type" value="Genomic_DNA"/>
</dbReference>
<protein>
    <submittedName>
        <fullName evidence="1">Uncharacterized protein</fullName>
    </submittedName>
</protein>
<reference evidence="1" key="1">
    <citation type="journal article" date="2023" name="Mol. Phylogenet. Evol.">
        <title>Genome-scale phylogeny and comparative genomics of the fungal order Sordariales.</title>
        <authorList>
            <person name="Hensen N."/>
            <person name="Bonometti L."/>
            <person name="Westerberg I."/>
            <person name="Brannstrom I.O."/>
            <person name="Guillou S."/>
            <person name="Cros-Aarteil S."/>
            <person name="Calhoun S."/>
            <person name="Haridas S."/>
            <person name="Kuo A."/>
            <person name="Mondo S."/>
            <person name="Pangilinan J."/>
            <person name="Riley R."/>
            <person name="LaButti K."/>
            <person name="Andreopoulos B."/>
            <person name="Lipzen A."/>
            <person name="Chen C."/>
            <person name="Yan M."/>
            <person name="Daum C."/>
            <person name="Ng V."/>
            <person name="Clum A."/>
            <person name="Steindorff A."/>
            <person name="Ohm R.A."/>
            <person name="Martin F."/>
            <person name="Silar P."/>
            <person name="Natvig D.O."/>
            <person name="Lalanne C."/>
            <person name="Gautier V."/>
            <person name="Ament-Velasquez S.L."/>
            <person name="Kruys A."/>
            <person name="Hutchinson M.I."/>
            <person name="Powell A.J."/>
            <person name="Barry K."/>
            <person name="Miller A.N."/>
            <person name="Grigoriev I.V."/>
            <person name="Debuchy R."/>
            <person name="Gladieux P."/>
            <person name="Hiltunen Thoren M."/>
            <person name="Johannesson H."/>
        </authorList>
    </citation>
    <scope>NUCLEOTIDE SEQUENCE</scope>
    <source>
        <strain evidence="1">CBS 958.72</strain>
    </source>
</reference>
<name>A0AAE0JZ62_9PEZI</name>
<sequence>MKDRVRVLDGRLIELILPDGDWGWLVVSRGGAIHIMQKALNRPALKMRTYPGALVCDVPDGAVDREMFRSFLVVYQEKSGAESVYLRFAWDPTILRGGNLSLMFASSGEPGLRIDLCQGGVRLKESTFERSRQR</sequence>
<proteinExistence type="predicted"/>
<dbReference type="Proteomes" id="UP001287356">
    <property type="component" value="Unassembled WGS sequence"/>
</dbReference>